<dbReference type="PROSITE" id="PS52004">
    <property type="entry name" value="KS3_2"/>
    <property type="match status" value="1"/>
</dbReference>
<organism evidence="5 6">
    <name type="scientific">Isosphaera pallida (strain ATCC 43644 / DSM 9630 / IS1B)</name>
    <dbReference type="NCBI Taxonomy" id="575540"/>
    <lineage>
        <taxon>Bacteria</taxon>
        <taxon>Pseudomonadati</taxon>
        <taxon>Planctomycetota</taxon>
        <taxon>Planctomycetia</taxon>
        <taxon>Isosphaerales</taxon>
        <taxon>Isosphaeraceae</taxon>
        <taxon>Isosphaera</taxon>
    </lineage>
</organism>
<comment type="similarity">
    <text evidence="1 3">Belongs to the thiolase-like superfamily. Beta-ketoacyl-ACP synthases family.</text>
</comment>
<dbReference type="STRING" id="575540.Isop_1126"/>
<dbReference type="HOGENOM" id="CLU_000022_69_2_0"/>
<evidence type="ECO:0000313" key="5">
    <source>
        <dbReference type="EMBL" id="ADV61714.1"/>
    </source>
</evidence>
<dbReference type="SUPFAM" id="SSF53901">
    <property type="entry name" value="Thiolase-like"/>
    <property type="match status" value="2"/>
</dbReference>
<dbReference type="Pfam" id="PF00109">
    <property type="entry name" value="ketoacyl-synt"/>
    <property type="match status" value="1"/>
</dbReference>
<evidence type="ECO:0000256" key="1">
    <source>
        <dbReference type="ARBA" id="ARBA00008467"/>
    </source>
</evidence>
<sequence length="398" mass="42018">MNACAIVTGIGLETGLGRGQRTWEGLLSGRSAIVRLGEERGFSADAPPRYGAPLARLRTIDDLLDQLIADALEDANLRLPLSEQGIDPSRVGVAIGLSKGDLTRLRELVGWPDHEPDWTRFWPHGAASQVSRLLGATGPSLAPVAACATGLVAALRGLEWIRRGECDLVVVGGVDVSLDPLVIAAFARMNALAKVDPSNPTAAMRPWSRDRSGFLVGEGGALLVLESPALARRRGARSLARLVGGAIGSDAFHPTNLDPNPRRLAELILQALDDGAMRVQELDHLNVHGTATSSNDPLECQAARRALGIQADRVICVANKPQFGHLLGGAGAVELAVAVWTLSEGVVPPTLNTLPRDPVCDLQVVVSRGQPRPVRTALKISLGFGGHLAAAVLRREEG</sequence>
<dbReference type="GO" id="GO:0006633">
    <property type="term" value="P:fatty acid biosynthetic process"/>
    <property type="evidence" value="ECO:0007669"/>
    <property type="project" value="TreeGrafter"/>
</dbReference>
<dbReference type="Proteomes" id="UP000008631">
    <property type="component" value="Chromosome"/>
</dbReference>
<dbReference type="InterPro" id="IPR014030">
    <property type="entry name" value="Ketoacyl_synth_N"/>
</dbReference>
<dbReference type="InterPro" id="IPR000794">
    <property type="entry name" value="Beta-ketoacyl_synthase"/>
</dbReference>
<dbReference type="InterPro" id="IPR020841">
    <property type="entry name" value="PKS_Beta-ketoAc_synthase_dom"/>
</dbReference>
<dbReference type="KEGG" id="ipa:Isop_1126"/>
<dbReference type="GO" id="GO:0005829">
    <property type="term" value="C:cytosol"/>
    <property type="evidence" value="ECO:0007669"/>
    <property type="project" value="TreeGrafter"/>
</dbReference>
<evidence type="ECO:0000259" key="4">
    <source>
        <dbReference type="PROSITE" id="PS52004"/>
    </source>
</evidence>
<gene>
    <name evidence="5" type="ordered locus">Isop_1126</name>
</gene>
<proteinExistence type="inferred from homology"/>
<reference key="1">
    <citation type="submission" date="2010-11" db="EMBL/GenBank/DDBJ databases">
        <title>The complete sequence of chromosome of Isophaera pallida ATCC 43644.</title>
        <authorList>
            <consortium name="US DOE Joint Genome Institute (JGI-PGF)"/>
            <person name="Lucas S."/>
            <person name="Copeland A."/>
            <person name="Lapidus A."/>
            <person name="Bruce D."/>
            <person name="Goodwin L."/>
            <person name="Pitluck S."/>
            <person name="Kyrpides N."/>
            <person name="Mavromatis K."/>
            <person name="Pagani I."/>
            <person name="Ivanova N."/>
            <person name="Saunders E."/>
            <person name="Brettin T."/>
            <person name="Detter J.C."/>
            <person name="Han C."/>
            <person name="Tapia R."/>
            <person name="Land M."/>
            <person name="Hauser L."/>
            <person name="Markowitz V."/>
            <person name="Cheng J.-F."/>
            <person name="Hugenholtz P."/>
            <person name="Woyke T."/>
            <person name="Wu D."/>
            <person name="Eisen J.A."/>
        </authorList>
    </citation>
    <scope>NUCLEOTIDE SEQUENCE</scope>
    <source>
        <strain>ATCC 43644</strain>
    </source>
</reference>
<accession>E8R4W8</accession>
<evidence type="ECO:0000256" key="2">
    <source>
        <dbReference type="ARBA" id="ARBA00022679"/>
    </source>
</evidence>
<dbReference type="RefSeq" id="WP_013564003.1">
    <property type="nucleotide sequence ID" value="NC_014962.1"/>
</dbReference>
<feature type="domain" description="Ketosynthase family 3 (KS3)" evidence="4">
    <location>
        <begin position="1"/>
        <end position="395"/>
    </location>
</feature>
<dbReference type="Gene3D" id="3.40.47.10">
    <property type="match status" value="1"/>
</dbReference>
<dbReference type="InterPro" id="IPR014031">
    <property type="entry name" value="Ketoacyl_synth_C"/>
</dbReference>
<dbReference type="EMBL" id="CP002353">
    <property type="protein sequence ID" value="ADV61714.1"/>
    <property type="molecule type" value="Genomic_DNA"/>
</dbReference>
<dbReference type="Pfam" id="PF02801">
    <property type="entry name" value="Ketoacyl-synt_C"/>
    <property type="match status" value="1"/>
</dbReference>
<name>E8R4W8_ISOPI</name>
<protein>
    <submittedName>
        <fullName evidence="5">Beta-ketoacyl synthase</fullName>
    </submittedName>
</protein>
<dbReference type="OrthoDB" id="292158at2"/>
<dbReference type="AlphaFoldDB" id="E8R4W8"/>
<dbReference type="GO" id="GO:0004315">
    <property type="term" value="F:3-oxoacyl-[acyl-carrier-protein] synthase activity"/>
    <property type="evidence" value="ECO:0007669"/>
    <property type="project" value="TreeGrafter"/>
</dbReference>
<reference evidence="5 6" key="2">
    <citation type="journal article" date="2011" name="Stand. Genomic Sci.">
        <title>Complete genome sequence of Isosphaera pallida type strain (IS1B).</title>
        <authorList>
            <consortium name="US DOE Joint Genome Institute (JGI-PGF)"/>
            <person name="Goker M."/>
            <person name="Cleland D."/>
            <person name="Saunders E."/>
            <person name="Lapidus A."/>
            <person name="Nolan M."/>
            <person name="Lucas S."/>
            <person name="Hammon N."/>
            <person name="Deshpande S."/>
            <person name="Cheng J.F."/>
            <person name="Tapia R."/>
            <person name="Han C."/>
            <person name="Goodwin L."/>
            <person name="Pitluck S."/>
            <person name="Liolios K."/>
            <person name="Pagani I."/>
            <person name="Ivanova N."/>
            <person name="Mavromatis K."/>
            <person name="Pati A."/>
            <person name="Chen A."/>
            <person name="Palaniappan K."/>
            <person name="Land M."/>
            <person name="Hauser L."/>
            <person name="Chang Y.J."/>
            <person name="Jeffries C.D."/>
            <person name="Detter J.C."/>
            <person name="Beck B."/>
            <person name="Woyke T."/>
            <person name="Bristow J."/>
            <person name="Eisen J.A."/>
            <person name="Markowitz V."/>
            <person name="Hugenholtz P."/>
            <person name="Kyrpides N.C."/>
            <person name="Klenk H.P."/>
        </authorList>
    </citation>
    <scope>NUCLEOTIDE SEQUENCE [LARGE SCALE GENOMIC DNA]</scope>
    <source>
        <strain evidence="6">ATCC 43644 / DSM 9630 / IS1B</strain>
    </source>
</reference>
<keyword evidence="6" id="KW-1185">Reference proteome</keyword>
<dbReference type="SMART" id="SM00825">
    <property type="entry name" value="PKS_KS"/>
    <property type="match status" value="1"/>
</dbReference>
<dbReference type="CDD" id="cd00834">
    <property type="entry name" value="KAS_I_II"/>
    <property type="match status" value="1"/>
</dbReference>
<dbReference type="eggNOG" id="COG0304">
    <property type="taxonomic scope" value="Bacteria"/>
</dbReference>
<dbReference type="PANTHER" id="PTHR11712">
    <property type="entry name" value="POLYKETIDE SYNTHASE-RELATED"/>
    <property type="match status" value="1"/>
</dbReference>
<dbReference type="InterPro" id="IPR016039">
    <property type="entry name" value="Thiolase-like"/>
</dbReference>
<keyword evidence="2 3" id="KW-0808">Transferase</keyword>
<dbReference type="PANTHER" id="PTHR11712:SF336">
    <property type="entry name" value="3-OXOACYL-[ACYL-CARRIER-PROTEIN] SYNTHASE, MITOCHONDRIAL"/>
    <property type="match status" value="1"/>
</dbReference>
<evidence type="ECO:0000313" key="6">
    <source>
        <dbReference type="Proteomes" id="UP000008631"/>
    </source>
</evidence>
<dbReference type="InParanoid" id="E8R4W8"/>
<evidence type="ECO:0000256" key="3">
    <source>
        <dbReference type="RuleBase" id="RU003694"/>
    </source>
</evidence>